<dbReference type="AlphaFoldDB" id="A0A9P6CYM0"/>
<sequence>MASGCFGALKSLDLCLVISPEQTIPPFPLEAYSRFHALAIAPRLRSVIVRLHDNLHPLALRLPWGQLTFLDLVTTAMFPESLLTIFRICAPRLQSGYFYIKFDKPIVPGLPLSNGSITMWALRSLRLKLLYPDADGRLFSILQFPSLQNIWIELHNSFQEWNLILYTNLLRASSNSLRLLMLSDFIPNVEGQIQGNDNHLILRRPHDTPYHATAIEGLFQVASNIEALYLPVGLHVDGTTLDKIACCILLPRLRMLELGAINAWHVISSVRRRHQNVLTSTNGHSRITRIQMLVPENMYHGIEKTALDAEVRALNFLDITFQIKPTCILPLPPVVHG</sequence>
<gene>
    <name evidence="1" type="ORF">BDN70DRAFT_922483</name>
</gene>
<comment type="caution">
    <text evidence="1">The sequence shown here is derived from an EMBL/GenBank/DDBJ whole genome shotgun (WGS) entry which is preliminary data.</text>
</comment>
<evidence type="ECO:0000313" key="2">
    <source>
        <dbReference type="Proteomes" id="UP000807469"/>
    </source>
</evidence>
<evidence type="ECO:0000313" key="1">
    <source>
        <dbReference type="EMBL" id="KAF9477625.1"/>
    </source>
</evidence>
<reference evidence="1" key="1">
    <citation type="submission" date="2020-11" db="EMBL/GenBank/DDBJ databases">
        <authorList>
            <consortium name="DOE Joint Genome Institute"/>
            <person name="Ahrendt S."/>
            <person name="Riley R."/>
            <person name="Andreopoulos W."/>
            <person name="Labutti K."/>
            <person name="Pangilinan J."/>
            <person name="Ruiz-Duenas F.J."/>
            <person name="Barrasa J.M."/>
            <person name="Sanchez-Garcia M."/>
            <person name="Camarero S."/>
            <person name="Miyauchi S."/>
            <person name="Serrano A."/>
            <person name="Linde D."/>
            <person name="Babiker R."/>
            <person name="Drula E."/>
            <person name="Ayuso-Fernandez I."/>
            <person name="Pacheco R."/>
            <person name="Padilla G."/>
            <person name="Ferreira P."/>
            <person name="Barriuso J."/>
            <person name="Kellner H."/>
            <person name="Castanera R."/>
            <person name="Alfaro M."/>
            <person name="Ramirez L."/>
            <person name="Pisabarro A.G."/>
            <person name="Kuo A."/>
            <person name="Tritt A."/>
            <person name="Lipzen A."/>
            <person name="He G."/>
            <person name="Yan M."/>
            <person name="Ng V."/>
            <person name="Cullen D."/>
            <person name="Martin F."/>
            <person name="Rosso M.-N."/>
            <person name="Henrissat B."/>
            <person name="Hibbett D."/>
            <person name="Martinez A.T."/>
            <person name="Grigoriev I.V."/>
        </authorList>
    </citation>
    <scope>NUCLEOTIDE SEQUENCE</scope>
    <source>
        <strain evidence="1">CIRM-BRFM 674</strain>
    </source>
</reference>
<dbReference type="OrthoDB" id="2992500at2759"/>
<accession>A0A9P6CYM0</accession>
<proteinExistence type="predicted"/>
<dbReference type="EMBL" id="MU155255">
    <property type="protein sequence ID" value="KAF9477625.1"/>
    <property type="molecule type" value="Genomic_DNA"/>
</dbReference>
<dbReference type="Proteomes" id="UP000807469">
    <property type="component" value="Unassembled WGS sequence"/>
</dbReference>
<protein>
    <submittedName>
        <fullName evidence="1">Uncharacterized protein</fullName>
    </submittedName>
</protein>
<name>A0A9P6CYM0_9AGAR</name>
<organism evidence="1 2">
    <name type="scientific">Pholiota conissans</name>
    <dbReference type="NCBI Taxonomy" id="109636"/>
    <lineage>
        <taxon>Eukaryota</taxon>
        <taxon>Fungi</taxon>
        <taxon>Dikarya</taxon>
        <taxon>Basidiomycota</taxon>
        <taxon>Agaricomycotina</taxon>
        <taxon>Agaricomycetes</taxon>
        <taxon>Agaricomycetidae</taxon>
        <taxon>Agaricales</taxon>
        <taxon>Agaricineae</taxon>
        <taxon>Strophariaceae</taxon>
        <taxon>Pholiota</taxon>
    </lineage>
</organism>
<keyword evidence="2" id="KW-1185">Reference proteome</keyword>